<dbReference type="Proteomes" id="UP000222542">
    <property type="component" value="Unassembled WGS sequence"/>
</dbReference>
<dbReference type="STRING" id="4072.A0A2G3ALE2"/>
<evidence type="ECO:0000313" key="3">
    <source>
        <dbReference type="Proteomes" id="UP000222542"/>
    </source>
</evidence>
<keyword evidence="3" id="KW-1185">Reference proteome</keyword>
<reference evidence="2 3" key="2">
    <citation type="journal article" date="2017" name="Genome Biol.">
        <title>New reference genome sequences of hot pepper reveal the massive evolution of plant disease-resistance genes by retroduplication.</title>
        <authorList>
            <person name="Kim S."/>
            <person name="Park J."/>
            <person name="Yeom S.I."/>
            <person name="Kim Y.M."/>
            <person name="Seo E."/>
            <person name="Kim K.T."/>
            <person name="Kim M.S."/>
            <person name="Lee J.M."/>
            <person name="Cheong K."/>
            <person name="Shin H.S."/>
            <person name="Kim S.B."/>
            <person name="Han K."/>
            <person name="Lee J."/>
            <person name="Park M."/>
            <person name="Lee H.A."/>
            <person name="Lee H.Y."/>
            <person name="Lee Y."/>
            <person name="Oh S."/>
            <person name="Lee J.H."/>
            <person name="Choi E."/>
            <person name="Choi E."/>
            <person name="Lee S.E."/>
            <person name="Jeon J."/>
            <person name="Kim H."/>
            <person name="Choi G."/>
            <person name="Song H."/>
            <person name="Lee J."/>
            <person name="Lee S.C."/>
            <person name="Kwon J.K."/>
            <person name="Lee H.Y."/>
            <person name="Koo N."/>
            <person name="Hong Y."/>
            <person name="Kim R.W."/>
            <person name="Kang W.H."/>
            <person name="Huh J.H."/>
            <person name="Kang B.C."/>
            <person name="Yang T.J."/>
            <person name="Lee Y.H."/>
            <person name="Bennetzen J.L."/>
            <person name="Choi D."/>
        </authorList>
    </citation>
    <scope>NUCLEOTIDE SEQUENCE [LARGE SCALE GENOMIC DNA]</scope>
    <source>
        <strain evidence="3">cv. CM334</strain>
    </source>
</reference>
<accession>A0A2G3ALE2</accession>
<keyword evidence="1" id="KW-0472">Membrane</keyword>
<reference evidence="2 3" key="1">
    <citation type="journal article" date="2014" name="Nat. Genet.">
        <title>Genome sequence of the hot pepper provides insights into the evolution of pungency in Capsicum species.</title>
        <authorList>
            <person name="Kim S."/>
            <person name="Park M."/>
            <person name="Yeom S.I."/>
            <person name="Kim Y.M."/>
            <person name="Lee J.M."/>
            <person name="Lee H.A."/>
            <person name="Seo E."/>
            <person name="Choi J."/>
            <person name="Cheong K."/>
            <person name="Kim K.T."/>
            <person name="Jung K."/>
            <person name="Lee G.W."/>
            <person name="Oh S.K."/>
            <person name="Bae C."/>
            <person name="Kim S.B."/>
            <person name="Lee H.Y."/>
            <person name="Kim S.Y."/>
            <person name="Kim M.S."/>
            <person name="Kang B.C."/>
            <person name="Jo Y.D."/>
            <person name="Yang H.B."/>
            <person name="Jeong H.J."/>
            <person name="Kang W.H."/>
            <person name="Kwon J.K."/>
            <person name="Shin C."/>
            <person name="Lim J.Y."/>
            <person name="Park J.H."/>
            <person name="Huh J.H."/>
            <person name="Kim J.S."/>
            <person name="Kim B.D."/>
            <person name="Cohen O."/>
            <person name="Paran I."/>
            <person name="Suh M.C."/>
            <person name="Lee S.B."/>
            <person name="Kim Y.K."/>
            <person name="Shin Y."/>
            <person name="Noh S.J."/>
            <person name="Park J."/>
            <person name="Seo Y.S."/>
            <person name="Kwon S.Y."/>
            <person name="Kim H.A."/>
            <person name="Park J.M."/>
            <person name="Kim H.J."/>
            <person name="Choi S.B."/>
            <person name="Bosland P.W."/>
            <person name="Reeves G."/>
            <person name="Jo S.H."/>
            <person name="Lee B.W."/>
            <person name="Cho H.T."/>
            <person name="Choi H.S."/>
            <person name="Lee M.S."/>
            <person name="Yu Y."/>
            <person name="Do Choi Y."/>
            <person name="Park B.S."/>
            <person name="van Deynze A."/>
            <person name="Ashrafi H."/>
            <person name="Hill T."/>
            <person name="Kim W.T."/>
            <person name="Pai H.S."/>
            <person name="Ahn H.K."/>
            <person name="Yeam I."/>
            <person name="Giovannoni J.J."/>
            <person name="Rose J.K."/>
            <person name="Sorensen I."/>
            <person name="Lee S.J."/>
            <person name="Kim R.W."/>
            <person name="Choi I.Y."/>
            <person name="Choi B.S."/>
            <person name="Lim J.S."/>
            <person name="Lee Y.H."/>
            <person name="Choi D."/>
        </authorList>
    </citation>
    <scope>NUCLEOTIDE SEQUENCE [LARGE SCALE GENOMIC DNA]</scope>
    <source>
        <strain evidence="3">cv. CM334</strain>
    </source>
</reference>
<dbReference type="AlphaFoldDB" id="A0A2G3ALE2"/>
<feature type="transmembrane region" description="Helical" evidence="1">
    <location>
        <begin position="57"/>
        <end position="76"/>
    </location>
</feature>
<keyword evidence="1" id="KW-1133">Transmembrane helix</keyword>
<organism evidence="2 3">
    <name type="scientific">Capsicum annuum</name>
    <name type="common">Capsicum pepper</name>
    <dbReference type="NCBI Taxonomy" id="4072"/>
    <lineage>
        <taxon>Eukaryota</taxon>
        <taxon>Viridiplantae</taxon>
        <taxon>Streptophyta</taxon>
        <taxon>Embryophyta</taxon>
        <taxon>Tracheophyta</taxon>
        <taxon>Spermatophyta</taxon>
        <taxon>Magnoliopsida</taxon>
        <taxon>eudicotyledons</taxon>
        <taxon>Gunneridae</taxon>
        <taxon>Pentapetalae</taxon>
        <taxon>asterids</taxon>
        <taxon>lamiids</taxon>
        <taxon>Solanales</taxon>
        <taxon>Solanaceae</taxon>
        <taxon>Solanoideae</taxon>
        <taxon>Capsiceae</taxon>
        <taxon>Capsicum</taxon>
    </lineage>
</organism>
<evidence type="ECO:0000313" key="2">
    <source>
        <dbReference type="EMBL" id="PHT95030.1"/>
    </source>
</evidence>
<evidence type="ECO:0000256" key="1">
    <source>
        <dbReference type="SAM" id="Phobius"/>
    </source>
</evidence>
<dbReference type="Gramene" id="PHT95030">
    <property type="protein sequence ID" value="PHT95030"/>
    <property type="gene ID" value="T459_02912"/>
</dbReference>
<proteinExistence type="predicted"/>
<feature type="transmembrane region" description="Helical" evidence="1">
    <location>
        <begin position="82"/>
        <end position="101"/>
    </location>
</feature>
<sequence length="113" mass="12875">MTWMMVAQAQSTVNTINLDGSKLEKDVTKGTLICASTMNLSLLQQINCIFSQRRMSYTIVVCTIIFQVFVKSFSGVPADERLHWRSFLVILRSVYIVYTVLRDVSIYVVGKDE</sequence>
<name>A0A2G3ALE2_CAPAN</name>
<protein>
    <submittedName>
        <fullName evidence="2">Uncharacterized protein</fullName>
    </submittedName>
</protein>
<comment type="caution">
    <text evidence="2">The sequence shown here is derived from an EMBL/GenBank/DDBJ whole genome shotgun (WGS) entry which is preliminary data.</text>
</comment>
<keyword evidence="1" id="KW-0812">Transmembrane</keyword>
<dbReference type="EMBL" id="AYRZ02000001">
    <property type="protein sequence ID" value="PHT95030.1"/>
    <property type="molecule type" value="Genomic_DNA"/>
</dbReference>
<gene>
    <name evidence="2" type="ORF">T459_02912</name>
</gene>